<feature type="domain" description="Tryptophan synthase beta chain-like PALP" evidence="9">
    <location>
        <begin position="19"/>
        <end position="297"/>
    </location>
</feature>
<dbReference type="EC" id="4.3.1.19" evidence="4"/>
<comment type="function">
    <text evidence="7">Catalyzes the anaerobic formation of alpha-ketobutyrate and ammonia from threonine in a two-step reaction. The first step involved a dehydration of threonine and a production of enamine intermediates (aminocrotonate), which tautomerizes to its imine form (iminobutyrate). Both intermediates are unstable and short-lived. The second step is the nonenzymatic hydrolysis of the enamine/imine intermediates to form 2-ketobutyrate and free ammonia. In the low water environment of the cell, the second step is accelerated by RidA.</text>
</comment>
<dbReference type="Proteomes" id="UP000653674">
    <property type="component" value="Unassembled WGS sequence"/>
</dbReference>
<keyword evidence="11" id="KW-1185">Reference proteome</keyword>
<keyword evidence="6" id="KW-0456">Lyase</keyword>
<evidence type="ECO:0000256" key="2">
    <source>
        <dbReference type="ARBA" id="ARBA00001933"/>
    </source>
</evidence>
<evidence type="ECO:0000256" key="4">
    <source>
        <dbReference type="ARBA" id="ARBA00012096"/>
    </source>
</evidence>
<dbReference type="InterPro" id="IPR001926">
    <property type="entry name" value="TrpB-like_PALP"/>
</dbReference>
<dbReference type="PANTHER" id="PTHR48078">
    <property type="entry name" value="THREONINE DEHYDRATASE, MITOCHONDRIAL-RELATED"/>
    <property type="match status" value="1"/>
</dbReference>
<accession>A0A8J3LY41</accession>
<dbReference type="PANTHER" id="PTHR48078:SF6">
    <property type="entry name" value="L-THREONINE DEHYDRATASE CATABOLIC TDCB"/>
    <property type="match status" value="1"/>
</dbReference>
<dbReference type="FunFam" id="3.40.50.1100:FF:000005">
    <property type="entry name" value="Threonine dehydratase catabolic"/>
    <property type="match status" value="1"/>
</dbReference>
<dbReference type="InterPro" id="IPR050147">
    <property type="entry name" value="Ser/Thr_Dehydratase"/>
</dbReference>
<dbReference type="GO" id="GO:0006567">
    <property type="term" value="P:L-threonine catabolic process"/>
    <property type="evidence" value="ECO:0007669"/>
    <property type="project" value="TreeGrafter"/>
</dbReference>
<evidence type="ECO:0000256" key="3">
    <source>
        <dbReference type="ARBA" id="ARBA00010869"/>
    </source>
</evidence>
<reference evidence="10" key="1">
    <citation type="submission" date="2021-01" db="EMBL/GenBank/DDBJ databases">
        <title>Whole genome shotgun sequence of Planosporangium flavigriseum NBRC 105377.</title>
        <authorList>
            <person name="Komaki H."/>
            <person name="Tamura T."/>
        </authorList>
    </citation>
    <scope>NUCLEOTIDE SEQUENCE</scope>
    <source>
        <strain evidence="10">NBRC 105377</strain>
    </source>
</reference>
<evidence type="ECO:0000256" key="8">
    <source>
        <dbReference type="ARBA" id="ARBA00031427"/>
    </source>
</evidence>
<comment type="caution">
    <text evidence="10">The sequence shown here is derived from an EMBL/GenBank/DDBJ whole genome shotgun (WGS) entry which is preliminary data.</text>
</comment>
<proteinExistence type="inferred from homology"/>
<organism evidence="10 11">
    <name type="scientific">Planosporangium flavigriseum</name>
    <dbReference type="NCBI Taxonomy" id="373681"/>
    <lineage>
        <taxon>Bacteria</taxon>
        <taxon>Bacillati</taxon>
        <taxon>Actinomycetota</taxon>
        <taxon>Actinomycetes</taxon>
        <taxon>Micromonosporales</taxon>
        <taxon>Micromonosporaceae</taxon>
        <taxon>Planosporangium</taxon>
    </lineage>
</organism>
<dbReference type="Gene3D" id="3.40.50.1100">
    <property type="match status" value="2"/>
</dbReference>
<sequence length="328" mass="33858">MISIDDVRAAAKNITGIAVRTPLLPAWTIGPDLWLKPESLQPVGAFKVRGAVHALMSLPEEARAAGVITHSSGNHGQALAYAGRIVGSPVVVVMPEGAPTVKLEATRALGAEIIEVPPAERESRTAELAAERGLTIIPPYDHRDIIAGQGTVGLEIAEDLPEVEVVLVPVGGGGLASGVATAVKALIPNAAVIGVEPALAGDAADSLAQGELRPWSTEDRYRTVADGLRTSLSELTFTHLRERLDGIVTVSEEEILTTVALLARSTRLVAEPSGAVTTAAYLHHRDELPPGRTVAVVGGGNIDPALLAGLLIAEELDTPPAGAGRVAG</sequence>
<name>A0A8J3LY41_9ACTN</name>
<evidence type="ECO:0000313" key="11">
    <source>
        <dbReference type="Proteomes" id="UP000653674"/>
    </source>
</evidence>
<comment type="similarity">
    <text evidence="3">Belongs to the serine/threonine dehydratase family.</text>
</comment>
<dbReference type="InterPro" id="IPR036052">
    <property type="entry name" value="TrpB-like_PALP_sf"/>
</dbReference>
<dbReference type="EMBL" id="BONU01000032">
    <property type="protein sequence ID" value="GIG75490.1"/>
    <property type="molecule type" value="Genomic_DNA"/>
</dbReference>
<keyword evidence="5" id="KW-0663">Pyridoxal phosphate</keyword>
<dbReference type="CDD" id="cd01562">
    <property type="entry name" value="Thr-dehyd"/>
    <property type="match status" value="1"/>
</dbReference>
<evidence type="ECO:0000256" key="7">
    <source>
        <dbReference type="ARBA" id="ARBA00025527"/>
    </source>
</evidence>
<comment type="cofactor">
    <cofactor evidence="2">
        <name>pyridoxal 5'-phosphate</name>
        <dbReference type="ChEBI" id="CHEBI:597326"/>
    </cofactor>
</comment>
<protein>
    <recommendedName>
        <fullName evidence="4">threonine ammonia-lyase</fullName>
        <ecNumber evidence="4">4.3.1.19</ecNumber>
    </recommendedName>
    <alternativeName>
        <fullName evidence="8">Threonine deaminase</fullName>
    </alternativeName>
</protein>
<dbReference type="AlphaFoldDB" id="A0A8J3LY41"/>
<dbReference type="GO" id="GO:0004794">
    <property type="term" value="F:threonine deaminase activity"/>
    <property type="evidence" value="ECO:0007669"/>
    <property type="project" value="UniProtKB-EC"/>
</dbReference>
<dbReference type="GO" id="GO:0006565">
    <property type="term" value="P:L-serine catabolic process"/>
    <property type="evidence" value="ECO:0007669"/>
    <property type="project" value="TreeGrafter"/>
</dbReference>
<dbReference type="GO" id="GO:0009097">
    <property type="term" value="P:isoleucine biosynthetic process"/>
    <property type="evidence" value="ECO:0007669"/>
    <property type="project" value="TreeGrafter"/>
</dbReference>
<evidence type="ECO:0000259" key="9">
    <source>
        <dbReference type="Pfam" id="PF00291"/>
    </source>
</evidence>
<evidence type="ECO:0000313" key="10">
    <source>
        <dbReference type="EMBL" id="GIG75490.1"/>
    </source>
</evidence>
<dbReference type="SUPFAM" id="SSF53686">
    <property type="entry name" value="Tryptophan synthase beta subunit-like PLP-dependent enzymes"/>
    <property type="match status" value="1"/>
</dbReference>
<comment type="catalytic activity">
    <reaction evidence="1">
        <text>L-threonine = 2-oxobutanoate + NH4(+)</text>
        <dbReference type="Rhea" id="RHEA:22108"/>
        <dbReference type="ChEBI" id="CHEBI:16763"/>
        <dbReference type="ChEBI" id="CHEBI:28938"/>
        <dbReference type="ChEBI" id="CHEBI:57926"/>
        <dbReference type="EC" id="4.3.1.19"/>
    </reaction>
</comment>
<evidence type="ECO:0000256" key="5">
    <source>
        <dbReference type="ARBA" id="ARBA00022898"/>
    </source>
</evidence>
<evidence type="ECO:0000256" key="1">
    <source>
        <dbReference type="ARBA" id="ARBA00001274"/>
    </source>
</evidence>
<dbReference type="Pfam" id="PF00291">
    <property type="entry name" value="PALP"/>
    <property type="match status" value="1"/>
</dbReference>
<gene>
    <name evidence="10" type="primary">ilvA_2</name>
    <name evidence="10" type="ORF">Pfl04_38940</name>
</gene>
<dbReference type="GO" id="GO:0003941">
    <property type="term" value="F:L-serine ammonia-lyase activity"/>
    <property type="evidence" value="ECO:0007669"/>
    <property type="project" value="TreeGrafter"/>
</dbReference>
<evidence type="ECO:0000256" key="6">
    <source>
        <dbReference type="ARBA" id="ARBA00023239"/>
    </source>
</evidence>